<proteinExistence type="predicted"/>
<reference evidence="1 2" key="1">
    <citation type="journal article" date="2012" name="Eukaryot. Cell">
        <title>Genome sequence of the fungus Glarea lozoyensis: the first genome sequence of a species from the Helotiaceae family.</title>
        <authorList>
            <person name="Youssar L."/>
            <person name="Gruening B.A."/>
            <person name="Erxleben A."/>
            <person name="Guenther S."/>
            <person name="Huettel W."/>
        </authorList>
    </citation>
    <scope>NUCLEOTIDE SEQUENCE [LARGE SCALE GENOMIC DNA]</scope>
    <source>
        <strain evidence="2">ATCC 74030 / MF5533</strain>
    </source>
</reference>
<dbReference type="EMBL" id="AGUE01000199">
    <property type="protein sequence ID" value="EHK97323.1"/>
    <property type="molecule type" value="Genomic_DNA"/>
</dbReference>
<gene>
    <name evidence="1" type="ORF">M7I_6954</name>
</gene>
<evidence type="ECO:0000313" key="2">
    <source>
        <dbReference type="Proteomes" id="UP000005446"/>
    </source>
</evidence>
<comment type="caution">
    <text evidence="1">The sequence shown here is derived from an EMBL/GenBank/DDBJ whole genome shotgun (WGS) entry which is preliminary data.</text>
</comment>
<dbReference type="InParanoid" id="H0EVZ6"/>
<protein>
    <submittedName>
        <fullName evidence="1">Uncharacterized protein</fullName>
    </submittedName>
</protein>
<keyword evidence="2" id="KW-1185">Reference proteome</keyword>
<dbReference type="OrthoDB" id="4757095at2759"/>
<organism evidence="1 2">
    <name type="scientific">Glarea lozoyensis (strain ATCC 74030 / MF5533)</name>
    <dbReference type="NCBI Taxonomy" id="1104152"/>
    <lineage>
        <taxon>Eukaryota</taxon>
        <taxon>Fungi</taxon>
        <taxon>Dikarya</taxon>
        <taxon>Ascomycota</taxon>
        <taxon>Pezizomycotina</taxon>
        <taxon>Leotiomycetes</taxon>
        <taxon>Helotiales</taxon>
        <taxon>Helotiaceae</taxon>
        <taxon>Glarea</taxon>
    </lineage>
</organism>
<name>H0EVZ6_GLAL7</name>
<evidence type="ECO:0000313" key="1">
    <source>
        <dbReference type="EMBL" id="EHK97323.1"/>
    </source>
</evidence>
<dbReference type="AlphaFoldDB" id="H0EVZ6"/>
<accession>H0EVZ6</accession>
<dbReference type="HOGENOM" id="CLU_3050491_0_0_1"/>
<sequence>MKGLRDLRVKLNFVQYSASILCLESSFLDPIKEVTAPDVFETSTRICKAEVEDK</sequence>
<dbReference type="Proteomes" id="UP000005446">
    <property type="component" value="Unassembled WGS sequence"/>
</dbReference>